<gene>
    <name evidence="1" type="ORF">ENP23_05275</name>
</gene>
<accession>A0A7C1X3M6</accession>
<sequence length="223" mass="23808">MNINDTRAPIPLTPPTVSVASAIDGLLKTSDLQNPIPVGVRVWEAAEPDYYFQLILDGQLVGDITAITEADRVGDVIQVFLDEKLLASNGSYLLSYMASSPFSESHVPSPELTLKVDRTKPGATLLAPLIFPTATFGDQLIGLLPGYAGMAPGDVIQTLLNGVEGPAHQVQAEELILRPVEIAFSREHLQAHAAENVSIEYVVTNRAGNASITSLPTLVSLKL</sequence>
<proteinExistence type="predicted"/>
<reference evidence="1" key="1">
    <citation type="journal article" date="2020" name="mSystems">
        <title>Genome- and Community-Level Interaction Insights into Carbon Utilization and Element Cycling Functions of Hydrothermarchaeota in Hydrothermal Sediment.</title>
        <authorList>
            <person name="Zhou Z."/>
            <person name="Liu Y."/>
            <person name="Xu W."/>
            <person name="Pan J."/>
            <person name="Luo Z.H."/>
            <person name="Li M."/>
        </authorList>
    </citation>
    <scope>NUCLEOTIDE SEQUENCE [LARGE SCALE GENOMIC DNA]</scope>
    <source>
        <strain evidence="1">SpSt-200</strain>
    </source>
</reference>
<dbReference type="EMBL" id="DSIN01000015">
    <property type="protein sequence ID" value="HEF25167.1"/>
    <property type="molecule type" value="Genomic_DNA"/>
</dbReference>
<protein>
    <submittedName>
        <fullName evidence="1">Uncharacterized protein</fullName>
    </submittedName>
</protein>
<comment type="caution">
    <text evidence="1">The sequence shown here is derived from an EMBL/GenBank/DDBJ whole genome shotgun (WGS) entry which is preliminary data.</text>
</comment>
<dbReference type="AlphaFoldDB" id="A0A7C1X3M6"/>
<organism evidence="1">
    <name type="scientific">Pseudomonas graminis</name>
    <dbReference type="NCBI Taxonomy" id="158627"/>
    <lineage>
        <taxon>Bacteria</taxon>
        <taxon>Pseudomonadati</taxon>
        <taxon>Pseudomonadota</taxon>
        <taxon>Gammaproteobacteria</taxon>
        <taxon>Pseudomonadales</taxon>
        <taxon>Pseudomonadaceae</taxon>
        <taxon>Pseudomonas</taxon>
    </lineage>
</organism>
<name>A0A7C1X3M6_9PSED</name>
<evidence type="ECO:0000313" key="1">
    <source>
        <dbReference type="EMBL" id="HEF25167.1"/>
    </source>
</evidence>